<dbReference type="Proteomes" id="UP001500575">
    <property type="component" value="Unassembled WGS sequence"/>
</dbReference>
<dbReference type="RefSeq" id="WP_344304025.1">
    <property type="nucleotide sequence ID" value="NZ_BAAAQQ010000011.1"/>
</dbReference>
<dbReference type="EMBL" id="BAAAQQ010000011">
    <property type="protein sequence ID" value="GAA2126259.1"/>
    <property type="molecule type" value="Genomic_DNA"/>
</dbReference>
<evidence type="ECO:0000313" key="3">
    <source>
        <dbReference type="EMBL" id="GAA2126259.1"/>
    </source>
</evidence>
<comment type="caution">
    <text evidence="3">The sequence shown here is derived from an EMBL/GenBank/DDBJ whole genome shotgun (WGS) entry which is preliminary data.</text>
</comment>
<evidence type="ECO:0000259" key="2">
    <source>
        <dbReference type="PROSITE" id="PS51192"/>
    </source>
</evidence>
<dbReference type="SMART" id="SM00487">
    <property type="entry name" value="DEXDc"/>
    <property type="match status" value="1"/>
</dbReference>
<dbReference type="GO" id="GO:0004386">
    <property type="term" value="F:helicase activity"/>
    <property type="evidence" value="ECO:0007669"/>
    <property type="project" value="UniProtKB-KW"/>
</dbReference>
<keyword evidence="3" id="KW-0067">ATP-binding</keyword>
<protein>
    <submittedName>
        <fullName evidence="3">DEAD/DEAH box helicase</fullName>
    </submittedName>
</protein>
<dbReference type="Pfam" id="PF04851">
    <property type="entry name" value="ResIII"/>
    <property type="match status" value="1"/>
</dbReference>
<dbReference type="PROSITE" id="PS51192">
    <property type="entry name" value="HELICASE_ATP_BIND_1"/>
    <property type="match status" value="1"/>
</dbReference>
<organism evidence="3 4">
    <name type="scientific">Nocardioides bigeumensis</name>
    <dbReference type="NCBI Taxonomy" id="433657"/>
    <lineage>
        <taxon>Bacteria</taxon>
        <taxon>Bacillati</taxon>
        <taxon>Actinomycetota</taxon>
        <taxon>Actinomycetes</taxon>
        <taxon>Propionibacteriales</taxon>
        <taxon>Nocardioidaceae</taxon>
        <taxon>Nocardioides</taxon>
    </lineage>
</organism>
<dbReference type="PANTHER" id="PTHR47396">
    <property type="entry name" value="TYPE I RESTRICTION ENZYME ECOKI R PROTEIN"/>
    <property type="match status" value="1"/>
</dbReference>
<dbReference type="InterPro" id="IPR014001">
    <property type="entry name" value="Helicase_ATP-bd"/>
</dbReference>
<dbReference type="Gene3D" id="3.40.50.300">
    <property type="entry name" value="P-loop containing nucleotide triphosphate hydrolases"/>
    <property type="match status" value="2"/>
</dbReference>
<feature type="region of interest" description="Disordered" evidence="1">
    <location>
        <begin position="525"/>
        <end position="552"/>
    </location>
</feature>
<dbReference type="InterPro" id="IPR027417">
    <property type="entry name" value="P-loop_NTPase"/>
</dbReference>
<keyword evidence="3" id="KW-0547">Nucleotide-binding</keyword>
<dbReference type="PANTHER" id="PTHR47396:SF2">
    <property type="entry name" value="HELICASE ATP-BINDING DOMAIN-CONTAINING PROTEIN"/>
    <property type="match status" value="1"/>
</dbReference>
<keyword evidence="3" id="KW-0378">Hydrolase</keyword>
<feature type="domain" description="Helicase ATP-binding" evidence="2">
    <location>
        <begin position="59"/>
        <end position="218"/>
    </location>
</feature>
<dbReference type="InterPro" id="IPR050742">
    <property type="entry name" value="Helicase_Restrict-Modif_Enz"/>
</dbReference>
<proteinExistence type="predicted"/>
<keyword evidence="3" id="KW-0347">Helicase</keyword>
<evidence type="ECO:0000313" key="4">
    <source>
        <dbReference type="Proteomes" id="UP001500575"/>
    </source>
</evidence>
<reference evidence="3 4" key="1">
    <citation type="journal article" date="2019" name="Int. J. Syst. Evol. Microbiol.">
        <title>The Global Catalogue of Microorganisms (GCM) 10K type strain sequencing project: providing services to taxonomists for standard genome sequencing and annotation.</title>
        <authorList>
            <consortium name="The Broad Institute Genomics Platform"/>
            <consortium name="The Broad Institute Genome Sequencing Center for Infectious Disease"/>
            <person name="Wu L."/>
            <person name="Ma J."/>
        </authorList>
    </citation>
    <scope>NUCLEOTIDE SEQUENCE [LARGE SCALE GENOMIC DNA]</scope>
    <source>
        <strain evidence="3 4">JCM 16021</strain>
    </source>
</reference>
<evidence type="ECO:0000256" key="1">
    <source>
        <dbReference type="SAM" id="MobiDB-lite"/>
    </source>
</evidence>
<gene>
    <name evidence="3" type="ORF">GCM10009843_24630</name>
</gene>
<dbReference type="InterPro" id="IPR006935">
    <property type="entry name" value="Helicase/UvrB_N"/>
</dbReference>
<name>A0ABN2YFD6_9ACTN</name>
<keyword evidence="4" id="KW-1185">Reference proteome</keyword>
<dbReference type="SUPFAM" id="SSF52540">
    <property type="entry name" value="P-loop containing nucleoside triphosphate hydrolases"/>
    <property type="match status" value="1"/>
</dbReference>
<sequence length="617" mass="66690">MTRRHDDAAAPQLDLSDSALDPAPEPALPVAWPERAAWGTVSPLRAWQQAAMAHYFAPSESGQVRRDFLAVATPGAGKTTFALTVAAELLGRRQVDRVIVVAPTEHLKTQWAEAAARAGLPIDPAYSAGKGRTSDDYVGIAVTYAGVAVNPLAMRIRTERFKTLVILDEVHHAGDALSWGEAVREAFQPATRRLALTGTPFRSDVNPIPFVSYAPGPDGIKRSAADYTYGYAQALADHVVRPVLFMAYSGDMQWRTRAGDEVAARLGEPLTKDQSAQALRTALDPGGAWMAAVLEAADRRLSEVRRHVPDAGGLVIATDQDDARAYAALIKQITGEKPTLVLSDEKSSSKRIADFTSGDQRWMIAVRMVSEGVDVPRLAVGVYATTIATPLFFAQAVGRFVRARRRGETATVFLPSVTHLLGIASEMEVERDHVLGRPISNEDDVFAAEADLLARAQAGEQASAEELAGAFEALGSSASFDHVLFDGATFGHAGEVHVGSDEEMDFLGIPGLLEPDQVRELLATRQSERAASRTSTQRRTHERPEERPVASHEQLALLRRELNGLVAAWHHRTGQAHGITHAALRKECGGPAAAVATADQLHERIVRLREWAAGKRT</sequence>
<accession>A0ABN2YFD6</accession>
<feature type="region of interest" description="Disordered" evidence="1">
    <location>
        <begin position="1"/>
        <end position="27"/>
    </location>
</feature>